<dbReference type="InterPro" id="IPR017969">
    <property type="entry name" value="Heavy-metal-associated_CS"/>
</dbReference>
<dbReference type="GO" id="GO:0046872">
    <property type="term" value="F:metal ion binding"/>
    <property type="evidence" value="ECO:0007669"/>
    <property type="project" value="UniProtKB-KW"/>
</dbReference>
<dbReference type="InterPro" id="IPR006121">
    <property type="entry name" value="HMA_dom"/>
</dbReference>
<name>A0A1C6W4L6_9ACTN</name>
<sequence length="93" mass="9091">MCTSESTCGCATGVDTVGSTATAPDGIRTTYAVSGMTCGGCAKSVSSHVSALAGVTGVEVDVTRGVVTVISDAAPETADVRSAVEQAGYQLVS</sequence>
<accession>A0A1C6W4L6</accession>
<evidence type="ECO:0000256" key="1">
    <source>
        <dbReference type="ARBA" id="ARBA00022723"/>
    </source>
</evidence>
<dbReference type="SUPFAM" id="SSF55008">
    <property type="entry name" value="HMA, heavy metal-associated domain"/>
    <property type="match status" value="1"/>
</dbReference>
<dbReference type="AlphaFoldDB" id="A0A1C6W4L6"/>
<dbReference type="PROSITE" id="PS01047">
    <property type="entry name" value="HMA_1"/>
    <property type="match status" value="1"/>
</dbReference>
<dbReference type="STRING" id="47871.GA0070608_5752"/>
<dbReference type="Pfam" id="PF00403">
    <property type="entry name" value="HMA"/>
    <property type="match status" value="1"/>
</dbReference>
<evidence type="ECO:0000313" key="4">
    <source>
        <dbReference type="Proteomes" id="UP000199343"/>
    </source>
</evidence>
<dbReference type="RefSeq" id="WP_091632079.1">
    <property type="nucleotide sequence ID" value="NZ_FMIC01000002.1"/>
</dbReference>
<dbReference type="InterPro" id="IPR036163">
    <property type="entry name" value="HMA_dom_sf"/>
</dbReference>
<dbReference type="OrthoDB" id="9813965at2"/>
<keyword evidence="1" id="KW-0479">Metal-binding</keyword>
<gene>
    <name evidence="3" type="ORF">GA0070608_5752</name>
</gene>
<dbReference type="EMBL" id="FMIC01000002">
    <property type="protein sequence ID" value="SCL73467.1"/>
    <property type="molecule type" value="Genomic_DNA"/>
</dbReference>
<feature type="domain" description="HMA" evidence="2">
    <location>
        <begin position="27"/>
        <end position="92"/>
    </location>
</feature>
<dbReference type="PROSITE" id="PS50846">
    <property type="entry name" value="HMA_2"/>
    <property type="match status" value="1"/>
</dbReference>
<evidence type="ECO:0000259" key="2">
    <source>
        <dbReference type="PROSITE" id="PS50846"/>
    </source>
</evidence>
<reference evidence="4" key="1">
    <citation type="submission" date="2016-06" db="EMBL/GenBank/DDBJ databases">
        <authorList>
            <person name="Varghese N."/>
            <person name="Submissions Spin"/>
        </authorList>
    </citation>
    <scope>NUCLEOTIDE SEQUENCE [LARGE SCALE GENOMIC DNA]</scope>
    <source>
        <strain evidence="4">DSM 43363</strain>
    </source>
</reference>
<protein>
    <submittedName>
        <fullName evidence="3">Copper chaperone CopZ</fullName>
    </submittedName>
</protein>
<dbReference type="CDD" id="cd00371">
    <property type="entry name" value="HMA"/>
    <property type="match status" value="1"/>
</dbReference>
<evidence type="ECO:0000313" key="3">
    <source>
        <dbReference type="EMBL" id="SCL73467.1"/>
    </source>
</evidence>
<organism evidence="3 4">
    <name type="scientific">Micromonospora peucetia</name>
    <dbReference type="NCBI Taxonomy" id="47871"/>
    <lineage>
        <taxon>Bacteria</taxon>
        <taxon>Bacillati</taxon>
        <taxon>Actinomycetota</taxon>
        <taxon>Actinomycetes</taxon>
        <taxon>Micromonosporales</taxon>
        <taxon>Micromonosporaceae</taxon>
        <taxon>Micromonospora</taxon>
    </lineage>
</organism>
<proteinExistence type="predicted"/>
<dbReference type="Gene3D" id="3.30.70.100">
    <property type="match status" value="1"/>
</dbReference>
<dbReference type="Proteomes" id="UP000199343">
    <property type="component" value="Unassembled WGS sequence"/>
</dbReference>